<evidence type="ECO:0000259" key="1">
    <source>
        <dbReference type="Pfam" id="PF11823"/>
    </source>
</evidence>
<dbReference type="EMBL" id="RHJS01000002">
    <property type="protein sequence ID" value="RRK30290.1"/>
    <property type="molecule type" value="Genomic_DNA"/>
</dbReference>
<name>A0A3R8JJX3_9FIRM</name>
<feature type="domain" description="Putative Se/S carrier protein-like" evidence="1">
    <location>
        <begin position="8"/>
        <end position="75"/>
    </location>
</feature>
<accession>A0A3R8JJX3</accession>
<dbReference type="AlphaFoldDB" id="A0A3R8JJX3"/>
<dbReference type="RefSeq" id="WP_125126138.1">
    <property type="nucleotide sequence ID" value="NZ_RHJS01000002.1"/>
</dbReference>
<gene>
    <name evidence="2" type="ORF">EBB54_02035</name>
</gene>
<proteinExistence type="predicted"/>
<evidence type="ECO:0000313" key="3">
    <source>
        <dbReference type="Proteomes" id="UP000274920"/>
    </source>
</evidence>
<reference evidence="2" key="1">
    <citation type="submission" date="2018-10" db="EMBL/GenBank/DDBJ databases">
        <title>Schaedlerella arabinophila gen. nov. sp. nov., isolated from the mouse intestinal tract and comparative analysis with the genome of the closely related altered Schaedler flora strain ASF502.</title>
        <authorList>
            <person name="Miyake S."/>
            <person name="Soh M."/>
            <person name="Seedorf H."/>
        </authorList>
    </citation>
    <scope>NUCLEOTIDE SEQUENCE [LARGE SCALE GENOMIC DNA]</scope>
    <source>
        <strain evidence="2">DSM 106076</strain>
    </source>
</reference>
<protein>
    <submittedName>
        <fullName evidence="2">DUF3343 domain-containing protein</fullName>
    </submittedName>
</protein>
<comment type="caution">
    <text evidence="2">The sequence shown here is derived from an EMBL/GenBank/DDBJ whole genome shotgun (WGS) entry which is preliminary data.</text>
</comment>
<organism evidence="2 3">
    <name type="scientific">Schaedlerella arabinosiphila</name>
    <dbReference type="NCBI Taxonomy" id="2044587"/>
    <lineage>
        <taxon>Bacteria</taxon>
        <taxon>Bacillati</taxon>
        <taxon>Bacillota</taxon>
        <taxon>Clostridia</taxon>
        <taxon>Lachnospirales</taxon>
        <taxon>Lachnospiraceae</taxon>
        <taxon>Schaedlerella</taxon>
    </lineage>
</organism>
<dbReference type="InterPro" id="IPR021778">
    <property type="entry name" value="Se/S_carrier-like"/>
</dbReference>
<evidence type="ECO:0000313" key="2">
    <source>
        <dbReference type="EMBL" id="RRK30290.1"/>
    </source>
</evidence>
<dbReference type="Pfam" id="PF11823">
    <property type="entry name" value="Se_S_carrier"/>
    <property type="match status" value="1"/>
</dbReference>
<sequence>MRTKKLQLVVTFHTTADAMAMEQACKKMQAEGRLIPVPKAISAGCGLAWCAGPESREKLKAVMESVGIEEEEIHECMV</sequence>
<dbReference type="Proteomes" id="UP000274920">
    <property type="component" value="Unassembled WGS sequence"/>
</dbReference>
<keyword evidence="3" id="KW-1185">Reference proteome</keyword>